<reference evidence="1" key="1">
    <citation type="journal article" date="2021" name="Proc. Natl. Acad. Sci. U.S.A.">
        <title>A Catalog of Tens of Thousands of Viruses from Human Metagenomes Reveals Hidden Associations with Chronic Diseases.</title>
        <authorList>
            <person name="Tisza M.J."/>
            <person name="Buck C.B."/>
        </authorList>
    </citation>
    <scope>NUCLEOTIDE SEQUENCE</scope>
    <source>
        <strain evidence="1">Ctqpo8</strain>
    </source>
</reference>
<protein>
    <submittedName>
        <fullName evidence="1">Uncharacterized protein</fullName>
    </submittedName>
</protein>
<proteinExistence type="predicted"/>
<name>A0A8S5M2K4_9CAUD</name>
<evidence type="ECO:0000313" key="1">
    <source>
        <dbReference type="EMBL" id="DAD76533.1"/>
    </source>
</evidence>
<dbReference type="EMBL" id="BK014804">
    <property type="protein sequence ID" value="DAD76533.1"/>
    <property type="molecule type" value="Genomic_DNA"/>
</dbReference>
<accession>A0A8S5M2K4</accession>
<organism evidence="1">
    <name type="scientific">Siphoviridae sp. ctqpo8</name>
    <dbReference type="NCBI Taxonomy" id="2826469"/>
    <lineage>
        <taxon>Viruses</taxon>
        <taxon>Duplodnaviria</taxon>
        <taxon>Heunggongvirae</taxon>
        <taxon>Uroviricota</taxon>
        <taxon>Caudoviricetes</taxon>
    </lineage>
</organism>
<sequence>MFRNFVLAKFESATTPKKRGAKPLHFRRLFSTFVGNILNYGSVTLFSCGERRKFPSTIERISGIALPSYLHDTGAGLLLILSIGFPTTCRTKISQQPCAFFFN</sequence>